<accession>A0ABU8VMJ6</accession>
<proteinExistence type="predicted"/>
<keyword evidence="2" id="KW-1185">Reference proteome</keyword>
<dbReference type="EMBL" id="JBBKZU010000012">
    <property type="protein sequence ID" value="MEJ8814382.1"/>
    <property type="molecule type" value="Genomic_DNA"/>
</dbReference>
<dbReference type="InterPro" id="IPR034804">
    <property type="entry name" value="SQR/QFR_C/D"/>
</dbReference>
<reference evidence="1 2" key="1">
    <citation type="submission" date="2024-03" db="EMBL/GenBank/DDBJ databases">
        <title>Novel species of the genus Variovorax.</title>
        <authorList>
            <person name="Liu Q."/>
            <person name="Xin Y.-H."/>
        </authorList>
    </citation>
    <scope>NUCLEOTIDE SEQUENCE [LARGE SCALE GENOMIC DNA]</scope>
    <source>
        <strain evidence="1 2">KACC 18899</strain>
    </source>
</reference>
<comment type="caution">
    <text evidence="1">The sequence shown here is derived from an EMBL/GenBank/DDBJ whole genome shotgun (WGS) entry which is preliminary data.</text>
</comment>
<gene>
    <name evidence="1" type="ORF">WKW77_25105</name>
</gene>
<name>A0ABU8VMJ6_9BURK</name>
<organism evidence="1 2">
    <name type="scientific">Variovorax ureilyticus</name>
    <dbReference type="NCBI Taxonomy" id="1836198"/>
    <lineage>
        <taxon>Bacteria</taxon>
        <taxon>Pseudomonadati</taxon>
        <taxon>Pseudomonadota</taxon>
        <taxon>Betaproteobacteria</taxon>
        <taxon>Burkholderiales</taxon>
        <taxon>Comamonadaceae</taxon>
        <taxon>Variovorax</taxon>
    </lineage>
</organism>
<evidence type="ECO:0000313" key="1">
    <source>
        <dbReference type="EMBL" id="MEJ8814382.1"/>
    </source>
</evidence>
<dbReference type="Proteomes" id="UP001365846">
    <property type="component" value="Unassembled WGS sequence"/>
</dbReference>
<dbReference type="RefSeq" id="WP_340359643.1">
    <property type="nucleotide sequence ID" value="NZ_JBBKZU010000012.1"/>
</dbReference>
<evidence type="ECO:0000313" key="2">
    <source>
        <dbReference type="Proteomes" id="UP001365846"/>
    </source>
</evidence>
<sequence>MAYRVTGVILATGIPFCHASFARQRAVVRTPDANCEQRFVAFVCALFNRLLAGVRHLLMGIGIGSDLADARRSAWLTDLGGVSPALMAAGVVL</sequence>
<dbReference type="Gene3D" id="1.20.1300.10">
    <property type="entry name" value="Fumarate reductase/succinate dehydrogenase, transmembrane subunit"/>
    <property type="match status" value="1"/>
</dbReference>
<protein>
    <submittedName>
        <fullName evidence="1">Uncharacterized protein</fullName>
    </submittedName>
</protein>
<dbReference type="SUPFAM" id="SSF81343">
    <property type="entry name" value="Fumarate reductase respiratory complex transmembrane subunits"/>
    <property type="match status" value="1"/>
</dbReference>